<dbReference type="Pfam" id="PF10435">
    <property type="entry name" value="BetaGal_dom2"/>
    <property type="match status" value="1"/>
</dbReference>
<sequence>MRFFNVFAHLVLASSLLASSVSAQKNNGKTDLVEWDRSSLYINGERVYVFAGEFHYPRLPVPELWLDIFQKLRATGFNAVSIYFFWAYHSPNPDTLDFTTAALDIQRLFDYAKEAGIWIITRSGPYINAETSAGGVALWTTTGAWGIHRTDDEKYHEAWLPFITEVGKIFAKNSIVEGGMAILNQHENEFVESYHDPNWTGVKYMVQIDEAFQNAGVVVPSTHNEKGMRGQSWSTDYLDVGGSVDIYGLDSYPNGFNCANPTGGFNIVKTYYQWFNNYSPTQPSYVPEYQGGAFDPWGGYGFENCAQLTGNEFSDVFYKTLVAQKISLISLYMTYGGTNWGSVAAPVVYTSYDYGAPLTESRIIRDKMRQIKLLTLFLRVSTDLRETNQLGNGTTFTNNTAIYTVHNRNPTTNAGFYWVNQNTSSSRTVVKFGLNVETSAGNLVVPNIQLDGRESKFIVTDYTFGKYGLLYSSAEVLTFAIIDDSPVLILYANAGQTVEFVLKDITAAPKVFGDAAITTETYLTKHTRVTYTQARGSSFIQFPNGPLIQIVDRITGWNIWAPALTSNPNVHADEQLLVSGPYLVRSATLEGSVAELRGDLNSTSTIEVFAPKKIKSFKWNGRTPSDIKRTSYGSLVGTAAGPETLSYNLPDLKSLKWKFSDSIPERLVDYDDSKWAHANHTTTDNAQKPKTLPVLYPDDYGFHTGIKLYRGYFNGKTASSVTLTAIGGSAFGYSTWLNGEFIGSWSGSPANASATLTLSFTNKTLLDTGNVVFVVLDYQGHDQDSVGPDGPRNPRGISEASLTGGNTTFTEWRLIGNAGGESPVDMVRGVYNEGGLRAERLGWALPGFDDGKWKQKSPLEGVVGAGIEFYRTTFRLSIPTNHDVPLAIVLGAPKTTISRIQIYVNGYQYGKYISHIGPQTEFPIPPGIINNGGWNTIGVAIWAQDEAGAVLESLELKEVDRFTSSFKFDFDGKYLQPEWTKERLDFA</sequence>
<keyword evidence="4 10" id="KW-0732">Signal</keyword>
<dbReference type="SUPFAM" id="SSF51011">
    <property type="entry name" value="Glycosyl hydrolase domain"/>
    <property type="match status" value="1"/>
</dbReference>
<evidence type="ECO:0000313" key="12">
    <source>
        <dbReference type="EMBL" id="RPB06729.1"/>
    </source>
</evidence>
<dbReference type="STRING" id="1392247.A0A3N4KBI6"/>
<protein>
    <recommendedName>
        <fullName evidence="3">beta-galactosidase</fullName>
        <ecNumber evidence="3">3.2.1.23</ecNumber>
    </recommendedName>
</protein>
<evidence type="ECO:0000256" key="5">
    <source>
        <dbReference type="ARBA" id="ARBA00022801"/>
    </source>
</evidence>
<evidence type="ECO:0000256" key="8">
    <source>
        <dbReference type="RuleBase" id="RU003679"/>
    </source>
</evidence>
<dbReference type="Gene3D" id="2.102.20.10">
    <property type="entry name" value="Beta-galactosidase, domain 2"/>
    <property type="match status" value="1"/>
</dbReference>
<evidence type="ECO:0000256" key="7">
    <source>
        <dbReference type="ARBA" id="ARBA00023295"/>
    </source>
</evidence>
<keyword evidence="13" id="KW-1185">Reference proteome</keyword>
<reference evidence="12 13" key="1">
    <citation type="journal article" date="2018" name="Nat. Ecol. Evol.">
        <title>Pezizomycetes genomes reveal the molecular basis of ectomycorrhizal truffle lifestyle.</title>
        <authorList>
            <person name="Murat C."/>
            <person name="Payen T."/>
            <person name="Noel B."/>
            <person name="Kuo A."/>
            <person name="Morin E."/>
            <person name="Chen J."/>
            <person name="Kohler A."/>
            <person name="Krizsan K."/>
            <person name="Balestrini R."/>
            <person name="Da Silva C."/>
            <person name="Montanini B."/>
            <person name="Hainaut M."/>
            <person name="Levati E."/>
            <person name="Barry K.W."/>
            <person name="Belfiori B."/>
            <person name="Cichocki N."/>
            <person name="Clum A."/>
            <person name="Dockter R.B."/>
            <person name="Fauchery L."/>
            <person name="Guy J."/>
            <person name="Iotti M."/>
            <person name="Le Tacon F."/>
            <person name="Lindquist E.A."/>
            <person name="Lipzen A."/>
            <person name="Malagnac F."/>
            <person name="Mello A."/>
            <person name="Molinier V."/>
            <person name="Miyauchi S."/>
            <person name="Poulain J."/>
            <person name="Riccioni C."/>
            <person name="Rubini A."/>
            <person name="Sitrit Y."/>
            <person name="Splivallo R."/>
            <person name="Traeger S."/>
            <person name="Wang M."/>
            <person name="Zifcakova L."/>
            <person name="Wipf D."/>
            <person name="Zambonelli A."/>
            <person name="Paolocci F."/>
            <person name="Nowrousian M."/>
            <person name="Ottonello S."/>
            <person name="Baldrian P."/>
            <person name="Spatafora J.W."/>
            <person name="Henrissat B."/>
            <person name="Nagy L.G."/>
            <person name="Aury J.M."/>
            <person name="Wincker P."/>
            <person name="Grigoriev I.V."/>
            <person name="Bonfante P."/>
            <person name="Martin F.M."/>
        </authorList>
    </citation>
    <scope>NUCLEOTIDE SEQUENCE [LARGE SCALE GENOMIC DNA]</scope>
    <source>
        <strain evidence="12 13">CCBAS932</strain>
    </source>
</reference>
<dbReference type="PRINTS" id="PR00742">
    <property type="entry name" value="GLHYDRLASE35"/>
</dbReference>
<evidence type="ECO:0000256" key="10">
    <source>
        <dbReference type="SAM" id="SignalP"/>
    </source>
</evidence>
<evidence type="ECO:0000256" key="4">
    <source>
        <dbReference type="ARBA" id="ARBA00022729"/>
    </source>
</evidence>
<dbReference type="EC" id="3.2.1.23" evidence="3"/>
<evidence type="ECO:0000256" key="2">
    <source>
        <dbReference type="ARBA" id="ARBA00009809"/>
    </source>
</evidence>
<dbReference type="InterPro" id="IPR008979">
    <property type="entry name" value="Galactose-bd-like_sf"/>
</dbReference>
<evidence type="ECO:0000259" key="11">
    <source>
        <dbReference type="SMART" id="SM01029"/>
    </source>
</evidence>
<keyword evidence="6" id="KW-0325">Glycoprotein</keyword>
<dbReference type="SUPFAM" id="SSF49785">
    <property type="entry name" value="Galactose-binding domain-like"/>
    <property type="match status" value="2"/>
</dbReference>
<dbReference type="SUPFAM" id="SSF117100">
    <property type="entry name" value="Beta-galactosidase LacA, domain 3"/>
    <property type="match status" value="1"/>
</dbReference>
<dbReference type="Pfam" id="PF13363">
    <property type="entry name" value="BetaGal_dom3"/>
    <property type="match status" value="1"/>
</dbReference>
<dbReference type="InterPro" id="IPR017853">
    <property type="entry name" value="GH"/>
</dbReference>
<feature type="region of interest" description="Disordered" evidence="9">
    <location>
        <begin position="783"/>
        <end position="802"/>
    </location>
</feature>
<keyword evidence="7" id="KW-0326">Glycosidase</keyword>
<dbReference type="InterPro" id="IPR001944">
    <property type="entry name" value="Glycoside_Hdrlase_35"/>
</dbReference>
<gene>
    <name evidence="12" type="ORF">P167DRAFT_550323</name>
</gene>
<dbReference type="Gene3D" id="3.20.20.80">
    <property type="entry name" value="Glycosidases"/>
    <property type="match status" value="1"/>
</dbReference>
<organism evidence="12 13">
    <name type="scientific">Morchella conica CCBAS932</name>
    <dbReference type="NCBI Taxonomy" id="1392247"/>
    <lineage>
        <taxon>Eukaryota</taxon>
        <taxon>Fungi</taxon>
        <taxon>Dikarya</taxon>
        <taxon>Ascomycota</taxon>
        <taxon>Pezizomycotina</taxon>
        <taxon>Pezizomycetes</taxon>
        <taxon>Pezizales</taxon>
        <taxon>Morchellaceae</taxon>
        <taxon>Morchella</taxon>
    </lineage>
</organism>
<evidence type="ECO:0000256" key="3">
    <source>
        <dbReference type="ARBA" id="ARBA00012756"/>
    </source>
</evidence>
<dbReference type="InParanoid" id="A0A3N4KBI6"/>
<comment type="similarity">
    <text evidence="2 8">Belongs to the glycosyl hydrolase 35 family.</text>
</comment>
<dbReference type="FunFam" id="2.60.120.260:FF:000065">
    <property type="entry name" value="Beta-galactosidase A"/>
    <property type="match status" value="1"/>
</dbReference>
<proteinExistence type="inferred from homology"/>
<name>A0A3N4KBI6_9PEZI</name>
<feature type="domain" description="Beta-galactosidase" evidence="11">
    <location>
        <begin position="383"/>
        <end position="559"/>
    </location>
</feature>
<comment type="catalytic activity">
    <reaction evidence="1">
        <text>Hydrolysis of terminal non-reducing beta-D-galactose residues in beta-D-galactosides.</text>
        <dbReference type="EC" id="3.2.1.23"/>
    </reaction>
</comment>
<dbReference type="InterPro" id="IPR025972">
    <property type="entry name" value="BetaGal_dom3"/>
</dbReference>
<dbReference type="OrthoDB" id="1657402at2759"/>
<evidence type="ECO:0000256" key="9">
    <source>
        <dbReference type="SAM" id="MobiDB-lite"/>
    </source>
</evidence>
<accession>A0A3N4KBI6</accession>
<dbReference type="Proteomes" id="UP000277580">
    <property type="component" value="Unassembled WGS sequence"/>
</dbReference>
<dbReference type="PANTHER" id="PTHR23421">
    <property type="entry name" value="BETA-GALACTOSIDASE RELATED"/>
    <property type="match status" value="1"/>
</dbReference>
<dbReference type="InterPro" id="IPR031330">
    <property type="entry name" value="Gly_Hdrlase_35_cat"/>
</dbReference>
<feature type="chain" id="PRO_5018310368" description="beta-galactosidase" evidence="10">
    <location>
        <begin position="24"/>
        <end position="987"/>
    </location>
</feature>
<dbReference type="InterPro" id="IPR025300">
    <property type="entry name" value="BetaGal_jelly_roll_dom"/>
</dbReference>
<dbReference type="SMART" id="SM01029">
    <property type="entry name" value="BetaGal_dom2"/>
    <property type="match status" value="1"/>
</dbReference>
<evidence type="ECO:0000256" key="1">
    <source>
        <dbReference type="ARBA" id="ARBA00001412"/>
    </source>
</evidence>
<dbReference type="InterPro" id="IPR036833">
    <property type="entry name" value="BetaGal_dom3_sf"/>
</dbReference>
<dbReference type="Pfam" id="PF13364">
    <property type="entry name" value="BetaGal_ABD2"/>
    <property type="match status" value="2"/>
</dbReference>
<dbReference type="FunFam" id="3.20.20.80:FF:000040">
    <property type="entry name" value="Beta-galactosidase A"/>
    <property type="match status" value="1"/>
</dbReference>
<dbReference type="AlphaFoldDB" id="A0A3N4KBI6"/>
<feature type="signal peptide" evidence="10">
    <location>
        <begin position="1"/>
        <end position="23"/>
    </location>
</feature>
<dbReference type="Gene3D" id="2.60.120.260">
    <property type="entry name" value="Galactose-binding domain-like"/>
    <property type="match status" value="2"/>
</dbReference>
<dbReference type="GO" id="GO:0004565">
    <property type="term" value="F:beta-galactosidase activity"/>
    <property type="evidence" value="ECO:0007669"/>
    <property type="project" value="UniProtKB-EC"/>
</dbReference>
<dbReference type="EMBL" id="ML119229">
    <property type="protein sequence ID" value="RPB06729.1"/>
    <property type="molecule type" value="Genomic_DNA"/>
</dbReference>
<keyword evidence="5" id="KW-0378">Hydrolase</keyword>
<dbReference type="Pfam" id="PF01301">
    <property type="entry name" value="Glyco_hydro_35"/>
    <property type="match status" value="1"/>
</dbReference>
<dbReference type="InterPro" id="IPR018954">
    <property type="entry name" value="Betagal_dom2"/>
</dbReference>
<dbReference type="InterPro" id="IPR037110">
    <property type="entry name" value="Betagal_dom2_sf"/>
</dbReference>
<dbReference type="GO" id="GO:0005975">
    <property type="term" value="P:carbohydrate metabolic process"/>
    <property type="evidence" value="ECO:0007669"/>
    <property type="project" value="InterPro"/>
</dbReference>
<dbReference type="SUPFAM" id="SSF51445">
    <property type="entry name" value="(Trans)glycosidases"/>
    <property type="match status" value="1"/>
</dbReference>
<evidence type="ECO:0000313" key="13">
    <source>
        <dbReference type="Proteomes" id="UP000277580"/>
    </source>
</evidence>
<dbReference type="Gene3D" id="2.60.390.10">
    <property type="entry name" value="Beta-galactosidase, domain 3"/>
    <property type="match status" value="1"/>
</dbReference>
<evidence type="ECO:0000256" key="6">
    <source>
        <dbReference type="ARBA" id="ARBA00023180"/>
    </source>
</evidence>